<evidence type="ECO:0000256" key="7">
    <source>
        <dbReference type="RuleBase" id="RU361262"/>
    </source>
</evidence>
<dbReference type="GO" id="GO:0006952">
    <property type="term" value="P:defense response"/>
    <property type="evidence" value="ECO:0007669"/>
    <property type="project" value="UniProtKB-KW"/>
</dbReference>
<evidence type="ECO:0000256" key="6">
    <source>
        <dbReference type="PROSITE-ProRule" id="PRU01161"/>
    </source>
</evidence>
<proteinExistence type="inferred from homology"/>
<dbReference type="Proteomes" id="UP000215914">
    <property type="component" value="Unassembled WGS sequence"/>
</dbReference>
<dbReference type="GO" id="GO:0016042">
    <property type="term" value="P:lipid catabolic process"/>
    <property type="evidence" value="ECO:0007669"/>
    <property type="project" value="UniProtKB-UniRule"/>
</dbReference>
<dbReference type="EMBL" id="MNCJ02000317">
    <property type="protein sequence ID" value="KAF5817698.1"/>
    <property type="molecule type" value="Genomic_DNA"/>
</dbReference>
<feature type="region of interest" description="Disordered" evidence="8">
    <location>
        <begin position="406"/>
        <end position="449"/>
    </location>
</feature>
<dbReference type="Gene3D" id="3.40.1090.10">
    <property type="entry name" value="Cytosolic phospholipase A2 catalytic domain"/>
    <property type="match status" value="1"/>
</dbReference>
<name>A0A9K3JML1_HELAN</name>
<dbReference type="PANTHER" id="PTHR32176:SF80">
    <property type="entry name" value="ACYL TRANSFERASE_ACYL HYDROLASE_LYSOPHOSPHOLIPASE-RELATED"/>
    <property type="match status" value="1"/>
</dbReference>
<dbReference type="CDD" id="cd07214">
    <property type="entry name" value="Pat17_isozyme_like"/>
    <property type="match status" value="1"/>
</dbReference>
<feature type="domain" description="PNPLA" evidence="9">
    <location>
        <begin position="23"/>
        <end position="236"/>
    </location>
</feature>
<evidence type="ECO:0000256" key="1">
    <source>
        <dbReference type="ARBA" id="ARBA00010240"/>
    </source>
</evidence>
<feature type="short sequence motif" description="GXSXG" evidence="6">
    <location>
        <begin position="65"/>
        <end position="69"/>
    </location>
</feature>
<dbReference type="AlphaFoldDB" id="A0A9K3JML1"/>
<feature type="short sequence motif" description="DGA/G" evidence="6">
    <location>
        <begin position="223"/>
        <end position="225"/>
    </location>
</feature>
<dbReference type="GO" id="GO:0016740">
    <property type="term" value="F:transferase activity"/>
    <property type="evidence" value="ECO:0007669"/>
    <property type="project" value="UniProtKB-KW"/>
</dbReference>
<feature type="active site" description="Nucleophile" evidence="6">
    <location>
        <position position="67"/>
    </location>
</feature>
<dbReference type="GO" id="GO:0047372">
    <property type="term" value="F:monoacylglycerol lipase activity"/>
    <property type="evidence" value="ECO:0000318"/>
    <property type="project" value="GO_Central"/>
</dbReference>
<dbReference type="PROSITE" id="PS51635">
    <property type="entry name" value="PNPLA"/>
    <property type="match status" value="1"/>
</dbReference>
<organism evidence="10 11">
    <name type="scientific">Helianthus annuus</name>
    <name type="common">Common sunflower</name>
    <dbReference type="NCBI Taxonomy" id="4232"/>
    <lineage>
        <taxon>Eukaryota</taxon>
        <taxon>Viridiplantae</taxon>
        <taxon>Streptophyta</taxon>
        <taxon>Embryophyta</taxon>
        <taxon>Tracheophyta</taxon>
        <taxon>Spermatophyta</taxon>
        <taxon>Magnoliopsida</taxon>
        <taxon>eudicotyledons</taxon>
        <taxon>Gunneridae</taxon>
        <taxon>Pentapetalae</taxon>
        <taxon>asterids</taxon>
        <taxon>campanulids</taxon>
        <taxon>Asterales</taxon>
        <taxon>Asteraceae</taxon>
        <taxon>Asteroideae</taxon>
        <taxon>Heliantheae alliance</taxon>
        <taxon>Heliantheae</taxon>
        <taxon>Helianthus</taxon>
    </lineage>
</organism>
<keyword evidence="4 6" id="KW-0442">Lipid degradation</keyword>
<keyword evidence="3" id="KW-0611">Plant defense</keyword>
<dbReference type="GO" id="GO:0004620">
    <property type="term" value="F:phospholipase activity"/>
    <property type="evidence" value="ECO:0000318"/>
    <property type="project" value="GO_Central"/>
</dbReference>
<feature type="short sequence motif" description="GXGXXG" evidence="6">
    <location>
        <begin position="27"/>
        <end position="32"/>
    </location>
</feature>
<evidence type="ECO:0000256" key="3">
    <source>
        <dbReference type="ARBA" id="ARBA00022821"/>
    </source>
</evidence>
<keyword evidence="5 6" id="KW-0443">Lipid metabolism</keyword>
<evidence type="ECO:0000256" key="5">
    <source>
        <dbReference type="ARBA" id="ARBA00023098"/>
    </source>
</evidence>
<keyword evidence="2 6" id="KW-0378">Hydrolase</keyword>
<accession>A0A9K3JML1</accession>
<comment type="caution">
    <text evidence="10">The sequence shown here is derived from an EMBL/GenBank/DDBJ whole genome shotgun (WGS) entry which is preliminary data.</text>
</comment>
<evidence type="ECO:0000313" key="11">
    <source>
        <dbReference type="Proteomes" id="UP000215914"/>
    </source>
</evidence>
<keyword evidence="11" id="KW-1185">Reference proteome</keyword>
<feature type="compositionally biased region" description="Basic and acidic residues" evidence="8">
    <location>
        <begin position="419"/>
        <end position="428"/>
    </location>
</feature>
<feature type="active site" description="Proton acceptor" evidence="6">
    <location>
        <position position="223"/>
    </location>
</feature>
<sequence>MSFKEEPRSPLQPPTYGNLITILSIDGGGVRGIIPGVILNFLETELQKLDGENARLADYFDVISGTSTGGIVTAMLTTPNDEGRPTFAAKDVKEFYLEHCPKIFPQNRYASVFNQSFRSCYNVIKALSGPKYDGQYLHKIIQEKLPEKRLQQALTNIVIPTFDIKYLQPVIFSSYQLKNIPSLDAKISDICIGTSAAPTYLPPHSFQTQDSEGKLLREFNLIDGAVVANNPTLAAISEVSKEITTGSPDFFPIKPLEYGRFLVLSLGTGSQKFQEKYDATKSSSWGILGWLAGGGSTPLVDVFTQASGDMVDYHISTVFQALHSTENYLRIQDDTLCGDLASMDLATKENLENLVKVGEELLKKPVTRVNLGTGLYEPYHHTTNEMALKKFAAILHKEKYVRELRSPNTNRGGINQRKLIKDPNKLSERTLNSESIHHSLPHLHKLDMN</sequence>
<dbReference type="PANTHER" id="PTHR32176">
    <property type="entry name" value="XYLOSE ISOMERASE"/>
    <property type="match status" value="1"/>
</dbReference>
<comment type="function">
    <text evidence="7">Lipolytic acyl hydrolase (LAH).</text>
</comment>
<protein>
    <recommendedName>
        <fullName evidence="7">Patatin</fullName>
        <ecNumber evidence="7">3.1.1.-</ecNumber>
    </recommendedName>
</protein>
<evidence type="ECO:0000256" key="4">
    <source>
        <dbReference type="ARBA" id="ARBA00022963"/>
    </source>
</evidence>
<reference evidence="10" key="2">
    <citation type="submission" date="2020-06" db="EMBL/GenBank/DDBJ databases">
        <title>Helianthus annuus Genome sequencing and assembly Release 2.</title>
        <authorList>
            <person name="Gouzy J."/>
            <person name="Langlade N."/>
            <person name="Munos S."/>
        </authorList>
    </citation>
    <scope>NUCLEOTIDE SEQUENCE</scope>
    <source>
        <tissue evidence="10">Leaves</tissue>
    </source>
</reference>
<dbReference type="InterPro" id="IPR002641">
    <property type="entry name" value="PNPLA_dom"/>
</dbReference>
<dbReference type="Pfam" id="PF01734">
    <property type="entry name" value="Patatin"/>
    <property type="match status" value="1"/>
</dbReference>
<dbReference type="Gramene" id="mRNA:HanXRQr2_Chr02g0056091">
    <property type="protein sequence ID" value="mRNA:HanXRQr2_Chr02g0056091"/>
    <property type="gene ID" value="HanXRQr2_Chr02g0056091"/>
</dbReference>
<comment type="domain">
    <text evidence="7">The nitrogen atoms of the two glycine residues in the GGXR motif define the oxyanion hole, and stabilize the oxyanion that forms during the nucleophilic attack by the catalytic serine during substrate cleavage.</text>
</comment>
<evidence type="ECO:0000256" key="8">
    <source>
        <dbReference type="SAM" id="MobiDB-lite"/>
    </source>
</evidence>
<keyword evidence="10" id="KW-0808">Transferase</keyword>
<dbReference type="SUPFAM" id="SSF52151">
    <property type="entry name" value="FabD/lysophospholipase-like"/>
    <property type="match status" value="1"/>
</dbReference>
<comment type="similarity">
    <text evidence="1 7">Belongs to the patatin family.</text>
</comment>
<dbReference type="FunFam" id="3.40.1090.10:FF:000005">
    <property type="entry name" value="Patatin"/>
    <property type="match status" value="1"/>
</dbReference>
<dbReference type="InterPro" id="IPR016035">
    <property type="entry name" value="Acyl_Trfase/lysoPLipase"/>
</dbReference>
<evidence type="ECO:0000313" key="10">
    <source>
        <dbReference type="EMBL" id="KAF5817698.1"/>
    </source>
</evidence>
<evidence type="ECO:0000259" key="9">
    <source>
        <dbReference type="PROSITE" id="PS51635"/>
    </source>
</evidence>
<gene>
    <name evidence="10" type="ORF">HanXRQr2_Chr02g0056091</name>
</gene>
<dbReference type="EC" id="3.1.1.-" evidence="7"/>
<reference evidence="10" key="1">
    <citation type="journal article" date="2017" name="Nature">
        <title>The sunflower genome provides insights into oil metabolism, flowering and Asterid evolution.</title>
        <authorList>
            <person name="Badouin H."/>
            <person name="Gouzy J."/>
            <person name="Grassa C.J."/>
            <person name="Murat F."/>
            <person name="Staton S.E."/>
            <person name="Cottret L."/>
            <person name="Lelandais-Briere C."/>
            <person name="Owens G.L."/>
            <person name="Carrere S."/>
            <person name="Mayjonade B."/>
            <person name="Legrand L."/>
            <person name="Gill N."/>
            <person name="Kane N.C."/>
            <person name="Bowers J.E."/>
            <person name="Hubner S."/>
            <person name="Bellec A."/>
            <person name="Berard A."/>
            <person name="Berges H."/>
            <person name="Blanchet N."/>
            <person name="Boniface M.C."/>
            <person name="Brunel D."/>
            <person name="Catrice O."/>
            <person name="Chaidir N."/>
            <person name="Claudel C."/>
            <person name="Donnadieu C."/>
            <person name="Faraut T."/>
            <person name="Fievet G."/>
            <person name="Helmstetter N."/>
            <person name="King M."/>
            <person name="Knapp S.J."/>
            <person name="Lai Z."/>
            <person name="Le Paslier M.C."/>
            <person name="Lippi Y."/>
            <person name="Lorenzon L."/>
            <person name="Mandel J.R."/>
            <person name="Marage G."/>
            <person name="Marchand G."/>
            <person name="Marquand E."/>
            <person name="Bret-Mestries E."/>
            <person name="Morien E."/>
            <person name="Nambeesan S."/>
            <person name="Nguyen T."/>
            <person name="Pegot-Espagnet P."/>
            <person name="Pouilly N."/>
            <person name="Raftis F."/>
            <person name="Sallet E."/>
            <person name="Schiex T."/>
            <person name="Thomas J."/>
            <person name="Vandecasteele C."/>
            <person name="Vares D."/>
            <person name="Vear F."/>
            <person name="Vautrin S."/>
            <person name="Crespi M."/>
            <person name="Mangin B."/>
            <person name="Burke J.M."/>
            <person name="Salse J."/>
            <person name="Munos S."/>
            <person name="Vincourt P."/>
            <person name="Rieseberg L.H."/>
            <person name="Langlade N.B."/>
        </authorList>
    </citation>
    <scope>NUCLEOTIDE SEQUENCE</scope>
    <source>
        <tissue evidence="10">Leaves</tissue>
    </source>
</reference>
<evidence type="ECO:0000256" key="2">
    <source>
        <dbReference type="ARBA" id="ARBA00022801"/>
    </source>
</evidence>